<dbReference type="GeneID" id="34576144"/>
<reference evidence="5 6" key="1">
    <citation type="journal article" date="2016" name="Sci. Rep.">
        <title>Penicillium arizonense, a new, genome sequenced fungal species, reveals a high chemical diversity in secreted metabolites.</title>
        <authorList>
            <person name="Grijseels S."/>
            <person name="Nielsen J.C."/>
            <person name="Randelovic M."/>
            <person name="Nielsen J."/>
            <person name="Nielsen K.F."/>
            <person name="Workman M."/>
            <person name="Frisvad J.C."/>
        </authorList>
    </citation>
    <scope>NUCLEOTIDE SEQUENCE [LARGE SCALE GENOMIC DNA]</scope>
    <source>
        <strain evidence="5 6">CBS 141311</strain>
    </source>
</reference>
<dbReference type="GO" id="GO:0006999">
    <property type="term" value="P:nuclear pore organization"/>
    <property type="evidence" value="ECO:0007669"/>
    <property type="project" value="TreeGrafter"/>
</dbReference>
<keyword evidence="6" id="KW-1185">Reference proteome</keyword>
<dbReference type="PANTHER" id="PTHR31344">
    <property type="entry name" value="NUCLEAR PORE COMPLEX PROTEIN NUP205"/>
    <property type="match status" value="1"/>
</dbReference>
<dbReference type="InterPro" id="IPR016024">
    <property type="entry name" value="ARM-type_fold"/>
</dbReference>
<name>A0A1F5LJ82_PENAI</name>
<dbReference type="STRING" id="1835702.A0A1F5LJ82"/>
<comment type="subcellular location">
    <subcellularLocation>
        <location evidence="1">Nucleus</location>
    </subcellularLocation>
</comment>
<dbReference type="InterPro" id="IPR021827">
    <property type="entry name" value="Nup186/Nup192/Nup205"/>
</dbReference>
<evidence type="ECO:0000256" key="2">
    <source>
        <dbReference type="ARBA" id="ARBA00005892"/>
    </source>
</evidence>
<evidence type="ECO:0000256" key="1">
    <source>
        <dbReference type="ARBA" id="ARBA00004123"/>
    </source>
</evidence>
<accession>A0A1F5LJ82</accession>
<evidence type="ECO:0000256" key="3">
    <source>
        <dbReference type="ARBA" id="ARBA00022448"/>
    </source>
</evidence>
<evidence type="ECO:0000313" key="6">
    <source>
        <dbReference type="Proteomes" id="UP000177622"/>
    </source>
</evidence>
<dbReference type="OrthoDB" id="2019644at2759"/>
<comment type="similarity">
    <text evidence="2">Belongs to the NUP186/NUP192/NUP205 family.</text>
</comment>
<dbReference type="Proteomes" id="UP000177622">
    <property type="component" value="Unassembled WGS sequence"/>
</dbReference>
<organism evidence="5 6">
    <name type="scientific">Penicillium arizonense</name>
    <dbReference type="NCBI Taxonomy" id="1835702"/>
    <lineage>
        <taxon>Eukaryota</taxon>
        <taxon>Fungi</taxon>
        <taxon>Dikarya</taxon>
        <taxon>Ascomycota</taxon>
        <taxon>Pezizomycotina</taxon>
        <taxon>Eurotiomycetes</taxon>
        <taxon>Eurotiomycetidae</taxon>
        <taxon>Eurotiales</taxon>
        <taxon>Aspergillaceae</taxon>
        <taxon>Penicillium</taxon>
    </lineage>
</organism>
<comment type="caution">
    <text evidence="5">The sequence shown here is derived from an EMBL/GenBank/DDBJ whole genome shotgun (WGS) entry which is preliminary data.</text>
</comment>
<dbReference type="SUPFAM" id="SSF48371">
    <property type="entry name" value="ARM repeat"/>
    <property type="match status" value="1"/>
</dbReference>
<dbReference type="PANTHER" id="PTHR31344:SF0">
    <property type="entry name" value="NUCLEAR PORE COMPLEX PROTEIN NUP205"/>
    <property type="match status" value="1"/>
</dbReference>
<protein>
    <submittedName>
        <fullName evidence="5">Uncharacterized protein</fullName>
    </submittedName>
</protein>
<evidence type="ECO:0000256" key="4">
    <source>
        <dbReference type="ARBA" id="ARBA00023242"/>
    </source>
</evidence>
<sequence>MEPKDTEGIGGLGGLYSDLCAIEHHPNVNLERLCFELEAHLPDFQKLLDKTPKNNASRQTVLTGKISSEGDEYEINSDFQQGALQLADALNIDEIQAAFMFLKAQRDGHLIGRSPLIAALMTFHEHRSYALSCLRLVFKLSFDYELPNLQAVMQTALTHVLGIKNNPLRHASEFARKALKSMSDIEEWISLLGEQLQKATTLDQELDSDIMEAIEFQQSCLQEQHESLGAIVCYMFKGSFTSSEDVRFLVQQLKKEDRFDVLLIHYVPAIIASFFQYGSPDGPGAVEREARDLNQFITATTDPQGWKLPNFHAAVTALWLSVYSGWYFDGALPSSVDLNIDVEKESEERTKMFKSSLDDGALDFMLSICAAVNNKEWADPARSELVALLLKESVVSLPQSCACSDFMKELLMENFEVFIESCVANMPDAVRHLKSEEDSQRLDQITALRDGLSSSLHRGLVEVRTYLESFLMIISFAFERRAEAAQEFWADPESNLYGFLQWASKRQTVPRVSAFCEMLCSISEGPENAAAAHQFLAEEDKFMSSKFKRSTTMNWSQMFAELQLYASRVTEKPNSTPSQGFVGTFFSRKPEPVEMNEPESPVMLTCYLRLMGHLCSQSELVRDWMLQNQSFNVVNTLLTLCSGPIPSHLRATAFTTLSALMTNKTSAAGHQMWVAIDEWLSGGSMSASGNGKVPLVSNLPVWHQQQAFKKIGESFDQTNAFIILVNALFTPPSDQVNDGMSLPFPSNLGGSYRMPGVGPYIDFILGHALSKKVQDLNDHQSRLLTFNCLDFVVSSLKSFNENLVLALSEASGSDHTANASLVSTYVVAHPFARVVEWLFNEDVLKSLFAASHQDTAELCMAAPDSIVVLTLLRSLEAMNLLLDLQSTYLNVVKSIVTSQLAPHRTNVANSSLASFEDSVLSNLTLIPLLCLYCSTGHLDLAITSMQLLERLTSSRKLNKMSSLESAQWRSSNKIVEVLASELDVDSVSKPLVLQMTPDIREFDYGPEAASYVLRENLLALLRRCLGTITDRPTVAHLLLGFKCVGSTLETSSQGLFAEQMSLLHAIVDFLKAYPEDLDGLIVSWVVYLKRMAFEVLKHLWSSKLAGFETLTEMRSLNLLQVMFAKQPIIDSNTAWGGYSAEMDEFWISDSATAMTEFLLYRSYLFEYAAAEVRSTAKMGSQALHSQTMAILLGNTVMENGQPIQSQSVFDLFDFADLGVLRDFQKPTVSLLDDISVQVKCNPKDGNLDEYNVDEFQALVQMRDAELSAGGNKQRFRAEVFNFEQFMTAKNHHRRIQNTHYAALKSWTELISTMIACSDDDEGVTPAFMLHCLQLILPQLEAATDDDLPWALELAKLAETLISRSGDAINEKLYHLFQICIQGINLATGNVLLRETFYMICSHYVTRITTSDTNKGLRRDSQRAITTCCPALVETICDDALNGQDSCRASALLLLNGLAVLDSQTDCVLAKHISEANCLSLFLDSLRALPIELRRAQGTDTPALITYYASLLSLLQRLSQTKKGATYVLDAGLFQAVRDSQLFAADPDIGIDIDNPDALQKYYDLLLSVMRVIVSAVFSRGIQNQQIIQQTRIFLAENRACMVGIFKRSARIGNTSKQHQETLRDLDKSFMALVSATGFTEAEDQEIQQTAKPAMMFS</sequence>
<evidence type="ECO:0000313" key="5">
    <source>
        <dbReference type="EMBL" id="OGE53272.1"/>
    </source>
</evidence>
<keyword evidence="3" id="KW-0813">Transport</keyword>
<dbReference type="GO" id="GO:0044611">
    <property type="term" value="C:nuclear pore inner ring"/>
    <property type="evidence" value="ECO:0007669"/>
    <property type="project" value="TreeGrafter"/>
</dbReference>
<dbReference type="RefSeq" id="XP_022488711.1">
    <property type="nucleotide sequence ID" value="XM_022631410.1"/>
</dbReference>
<dbReference type="Pfam" id="PF11894">
    <property type="entry name" value="Nup192"/>
    <property type="match status" value="1"/>
</dbReference>
<dbReference type="GO" id="GO:0017056">
    <property type="term" value="F:structural constituent of nuclear pore"/>
    <property type="evidence" value="ECO:0007669"/>
    <property type="project" value="TreeGrafter"/>
</dbReference>
<keyword evidence="4" id="KW-0539">Nucleus</keyword>
<proteinExistence type="inferred from homology"/>
<gene>
    <name evidence="5" type="ORF">PENARI_c008G04073</name>
</gene>
<dbReference type="EMBL" id="LXJU01000008">
    <property type="protein sequence ID" value="OGE53272.1"/>
    <property type="molecule type" value="Genomic_DNA"/>
</dbReference>